<evidence type="ECO:0000313" key="5">
    <source>
        <dbReference type="Proteomes" id="UP001399917"/>
    </source>
</evidence>
<dbReference type="InterPro" id="IPR010987">
    <property type="entry name" value="Glutathione-S-Trfase_C-like"/>
</dbReference>
<organism evidence="4 5">
    <name type="scientific">Celeribacter arenosi</name>
    <dbReference type="NCBI Taxonomy" id="792649"/>
    <lineage>
        <taxon>Bacteria</taxon>
        <taxon>Pseudomonadati</taxon>
        <taxon>Pseudomonadota</taxon>
        <taxon>Alphaproteobacteria</taxon>
        <taxon>Rhodobacterales</taxon>
        <taxon>Roseobacteraceae</taxon>
        <taxon>Celeribacter</taxon>
    </lineage>
</organism>
<dbReference type="Proteomes" id="UP001399917">
    <property type="component" value="Unassembled WGS sequence"/>
</dbReference>
<dbReference type="Pfam" id="PF02798">
    <property type="entry name" value="GST_N"/>
    <property type="match status" value="1"/>
</dbReference>
<name>A0ABP7KEE2_9RHOB</name>
<protein>
    <submittedName>
        <fullName evidence="4">Glutathione S-transferase family protein</fullName>
    </submittedName>
</protein>
<evidence type="ECO:0000256" key="1">
    <source>
        <dbReference type="SAM" id="MobiDB-lite"/>
    </source>
</evidence>
<comment type="caution">
    <text evidence="4">The sequence shown here is derived from an EMBL/GenBank/DDBJ whole genome shotgun (WGS) entry which is preliminary data.</text>
</comment>
<evidence type="ECO:0000259" key="2">
    <source>
        <dbReference type="PROSITE" id="PS50404"/>
    </source>
</evidence>
<dbReference type="EMBL" id="BAABDF010000007">
    <property type="protein sequence ID" value="GAA3872667.1"/>
    <property type="molecule type" value="Genomic_DNA"/>
</dbReference>
<evidence type="ECO:0000259" key="3">
    <source>
        <dbReference type="PROSITE" id="PS50405"/>
    </source>
</evidence>
<feature type="region of interest" description="Disordered" evidence="1">
    <location>
        <begin position="36"/>
        <end position="55"/>
    </location>
</feature>
<dbReference type="Gene3D" id="3.40.30.10">
    <property type="entry name" value="Glutaredoxin"/>
    <property type="match status" value="1"/>
</dbReference>
<sequence>MLTLYHSPHSRSTRIVALIAALDALDKVDIKPVHIKRNDGSGHADPANPHPDGKVPLLVTEDGEEIRESNAIMLYLTDHFAAGGPGVGQKGRGTYLGWLAWYGNVFEPVHVLTFAQAEHPIFTATWRGVTEAVAALETALSDGRPYLMGDSITAADMIIVSTYFWFPDGVPDVPVIRDWVARCADHPAFKTANAYDLDALVTLGLAEPA</sequence>
<dbReference type="InterPro" id="IPR036282">
    <property type="entry name" value="Glutathione-S-Trfase_C_sf"/>
</dbReference>
<dbReference type="PROSITE" id="PS50405">
    <property type="entry name" value="GST_CTER"/>
    <property type="match status" value="1"/>
</dbReference>
<accession>A0ABP7KEE2</accession>
<dbReference type="RefSeq" id="WP_344847325.1">
    <property type="nucleotide sequence ID" value="NZ_BAABDF010000007.1"/>
</dbReference>
<feature type="domain" description="GST N-terminal" evidence="2">
    <location>
        <begin position="1"/>
        <end position="84"/>
    </location>
</feature>
<dbReference type="PANTHER" id="PTHR44051:SF8">
    <property type="entry name" value="GLUTATHIONE S-TRANSFERASE GSTA"/>
    <property type="match status" value="1"/>
</dbReference>
<dbReference type="SUPFAM" id="SSF52833">
    <property type="entry name" value="Thioredoxin-like"/>
    <property type="match status" value="1"/>
</dbReference>
<proteinExistence type="predicted"/>
<dbReference type="InterPro" id="IPR004045">
    <property type="entry name" value="Glutathione_S-Trfase_N"/>
</dbReference>
<dbReference type="Pfam" id="PF13410">
    <property type="entry name" value="GST_C_2"/>
    <property type="match status" value="1"/>
</dbReference>
<reference evidence="5" key="1">
    <citation type="journal article" date="2019" name="Int. J. Syst. Evol. Microbiol.">
        <title>The Global Catalogue of Microorganisms (GCM) 10K type strain sequencing project: providing services to taxonomists for standard genome sequencing and annotation.</title>
        <authorList>
            <consortium name="The Broad Institute Genomics Platform"/>
            <consortium name="The Broad Institute Genome Sequencing Center for Infectious Disease"/>
            <person name="Wu L."/>
            <person name="Ma J."/>
        </authorList>
    </citation>
    <scope>NUCLEOTIDE SEQUENCE [LARGE SCALE GENOMIC DNA]</scope>
    <source>
        <strain evidence="5">JCM 17190</strain>
    </source>
</reference>
<dbReference type="PANTHER" id="PTHR44051">
    <property type="entry name" value="GLUTATHIONE S-TRANSFERASE-RELATED"/>
    <property type="match status" value="1"/>
</dbReference>
<keyword evidence="5" id="KW-1185">Reference proteome</keyword>
<dbReference type="SUPFAM" id="SSF47616">
    <property type="entry name" value="GST C-terminal domain-like"/>
    <property type="match status" value="1"/>
</dbReference>
<evidence type="ECO:0000313" key="4">
    <source>
        <dbReference type="EMBL" id="GAA3872667.1"/>
    </source>
</evidence>
<dbReference type="CDD" id="cd03207">
    <property type="entry name" value="GST_C_8"/>
    <property type="match status" value="1"/>
</dbReference>
<dbReference type="Gene3D" id="1.20.1050.10">
    <property type="match status" value="1"/>
</dbReference>
<gene>
    <name evidence="4" type="ORF">GCM10022404_23160</name>
</gene>
<dbReference type="PROSITE" id="PS50404">
    <property type="entry name" value="GST_NTER"/>
    <property type="match status" value="1"/>
</dbReference>
<dbReference type="InterPro" id="IPR036249">
    <property type="entry name" value="Thioredoxin-like_sf"/>
</dbReference>
<feature type="domain" description="GST C-terminal" evidence="3">
    <location>
        <begin position="88"/>
        <end position="209"/>
    </location>
</feature>